<sequence>MLRRTLVTIHLLAGTTLTAFAAADMIKERLGKIADMETAHTPSEYVMIRFARGEYNGMDGLSQMRADYKLFRDIVPQFRK</sequence>
<protein>
    <submittedName>
        <fullName evidence="1">Uncharacterized protein</fullName>
    </submittedName>
</protein>
<gene>
    <name evidence="1" type="ORF">Scarif_00032</name>
</gene>
<evidence type="ECO:0000313" key="1">
    <source>
        <dbReference type="EMBL" id="XBM95141.1"/>
    </source>
</evidence>
<proteinExistence type="predicted"/>
<accession>A0AAU7GX52</accession>
<dbReference type="EMBL" id="PP750868">
    <property type="protein sequence ID" value="XBM95141.1"/>
    <property type="molecule type" value="Genomic_DNA"/>
</dbReference>
<reference evidence="1" key="1">
    <citation type="submission" date="2024-05" db="EMBL/GenBank/DDBJ databases">
        <title>Isolation and characterization of the new Streptomyces phages Kamino, Geonosis, Abafar and Scarif infecting a broad range of host species.</title>
        <authorList>
            <person name="Rackow B."/>
            <person name="Rolland C."/>
            <person name="Mohnen I."/>
            <person name="Wittmann J."/>
            <person name="Muesken M."/>
            <person name="Overmann J."/>
            <person name="Frunzke J."/>
        </authorList>
    </citation>
    <scope>NUCLEOTIDE SEQUENCE</scope>
</reference>
<organism evidence="1">
    <name type="scientific">Streptomyces phage Scarif</name>
    <dbReference type="NCBI Taxonomy" id="3158858"/>
    <lineage>
        <taxon>Viruses</taxon>
        <taxon>Duplodnaviria</taxon>
        <taxon>Heunggongvirae</taxon>
        <taxon>Uroviricota</taxon>
        <taxon>Caudoviricetes</taxon>
    </lineage>
</organism>
<name>A0AAU7GX52_9CAUD</name>